<reference evidence="12" key="3">
    <citation type="submission" date="2025-09" db="UniProtKB">
        <authorList>
            <consortium name="Ensembl"/>
        </authorList>
    </citation>
    <scope>IDENTIFICATION</scope>
</reference>
<proteinExistence type="predicted"/>
<evidence type="ECO:0000313" key="13">
    <source>
        <dbReference type="Proteomes" id="UP000001646"/>
    </source>
</evidence>
<keyword evidence="13" id="KW-1185">Reference proteome</keyword>
<name>G1KT92_ANOCA</name>
<evidence type="ECO:0000256" key="5">
    <source>
        <dbReference type="ARBA" id="ARBA00023136"/>
    </source>
</evidence>
<dbReference type="eggNOG" id="ENOG502RYHW">
    <property type="taxonomic scope" value="Eukaryota"/>
</dbReference>
<evidence type="ECO:0000256" key="8">
    <source>
        <dbReference type="ARBA" id="ARBA00023180"/>
    </source>
</evidence>
<organism evidence="12 13">
    <name type="scientific">Anolis carolinensis</name>
    <name type="common">Green anole</name>
    <name type="synonym">American chameleon</name>
    <dbReference type="NCBI Taxonomy" id="28377"/>
    <lineage>
        <taxon>Eukaryota</taxon>
        <taxon>Metazoa</taxon>
        <taxon>Chordata</taxon>
        <taxon>Craniata</taxon>
        <taxon>Vertebrata</taxon>
        <taxon>Euteleostomi</taxon>
        <taxon>Lepidosauria</taxon>
        <taxon>Squamata</taxon>
        <taxon>Bifurcata</taxon>
        <taxon>Unidentata</taxon>
        <taxon>Episquamata</taxon>
        <taxon>Toxicofera</taxon>
        <taxon>Iguania</taxon>
        <taxon>Dactyloidae</taxon>
        <taxon>Anolis</taxon>
    </lineage>
</organism>
<dbReference type="HOGENOM" id="CLU_041434_0_0_1"/>
<keyword evidence="6" id="KW-1015">Disulfide bond</keyword>
<dbReference type="Ensembl" id="ENSACAT00000016951.4">
    <property type="protein sequence ID" value="ENSACAP00000016624.3"/>
    <property type="gene ID" value="ENSACAG00000016886.4"/>
</dbReference>
<dbReference type="GO" id="GO:0009897">
    <property type="term" value="C:external side of plasma membrane"/>
    <property type="evidence" value="ECO:0000318"/>
    <property type="project" value="GO_Central"/>
</dbReference>
<evidence type="ECO:0000313" key="12">
    <source>
        <dbReference type="Ensembl" id="ENSACAP00000016624.3"/>
    </source>
</evidence>
<evidence type="ECO:0000259" key="11">
    <source>
        <dbReference type="PROSITE" id="PS50853"/>
    </source>
</evidence>
<reference evidence="12 13" key="1">
    <citation type="submission" date="2009-12" db="EMBL/GenBank/DDBJ databases">
        <title>The Genome Sequence of Anolis carolinensis (Green Anole Lizard).</title>
        <authorList>
            <consortium name="The Genome Sequencing Platform"/>
            <person name="Di Palma F."/>
            <person name="Alfoldi J."/>
            <person name="Heiman D."/>
            <person name="Young S."/>
            <person name="Grabherr M."/>
            <person name="Johnson J."/>
            <person name="Lander E.S."/>
            <person name="Lindblad-Toh K."/>
        </authorList>
    </citation>
    <scope>NUCLEOTIDE SEQUENCE [LARGE SCALE GENOMIC DNA]</scope>
    <source>
        <strain evidence="12 13">JBL SC #1</strain>
    </source>
</reference>
<dbReference type="PANTHER" id="PTHR23037">
    <property type="entry name" value="CYTOKINE RECEPTOR"/>
    <property type="match status" value="1"/>
</dbReference>
<evidence type="ECO:0000256" key="4">
    <source>
        <dbReference type="ARBA" id="ARBA00022989"/>
    </source>
</evidence>
<dbReference type="InterPro" id="IPR003961">
    <property type="entry name" value="FN3_dom"/>
</dbReference>
<dbReference type="Pfam" id="PF09067">
    <property type="entry name" value="EpoR_lig-bind"/>
    <property type="match status" value="1"/>
</dbReference>
<evidence type="ECO:0000256" key="3">
    <source>
        <dbReference type="ARBA" id="ARBA00022729"/>
    </source>
</evidence>
<dbReference type="SUPFAM" id="SSF49265">
    <property type="entry name" value="Fibronectin type III"/>
    <property type="match status" value="2"/>
</dbReference>
<reference evidence="12" key="2">
    <citation type="submission" date="2025-08" db="UniProtKB">
        <authorList>
            <consortium name="Ensembl"/>
        </authorList>
    </citation>
    <scope>IDENTIFICATION</scope>
</reference>
<accession>G1KT92</accession>
<dbReference type="STRING" id="28377.ENSACAP00000016624"/>
<feature type="region of interest" description="Disordered" evidence="9">
    <location>
        <begin position="284"/>
        <end position="310"/>
    </location>
</feature>
<evidence type="ECO:0000256" key="7">
    <source>
        <dbReference type="ARBA" id="ARBA00023170"/>
    </source>
</evidence>
<evidence type="ECO:0000256" key="10">
    <source>
        <dbReference type="SAM" id="Phobius"/>
    </source>
</evidence>
<dbReference type="GO" id="GO:0042802">
    <property type="term" value="F:identical protein binding"/>
    <property type="evidence" value="ECO:0007669"/>
    <property type="project" value="Ensembl"/>
</dbReference>
<dbReference type="KEGG" id="acs:103277735"/>
<dbReference type="Bgee" id="ENSACAG00000016886">
    <property type="expression patterns" value="Expressed in lung and 10 other cell types or tissues"/>
</dbReference>
<comment type="subcellular location">
    <subcellularLocation>
        <location evidence="1">Membrane</location>
        <topology evidence="1">Single-pass type I membrane protein</topology>
    </subcellularLocation>
</comment>
<dbReference type="SMART" id="SM00060">
    <property type="entry name" value="FN3"/>
    <property type="match status" value="1"/>
</dbReference>
<dbReference type="Proteomes" id="UP000001646">
    <property type="component" value="Chromosome 2"/>
</dbReference>
<keyword evidence="7" id="KW-0675">Receptor</keyword>
<keyword evidence="5 10" id="KW-0472">Membrane</keyword>
<feature type="transmembrane region" description="Helical" evidence="10">
    <location>
        <begin position="195"/>
        <end position="216"/>
    </location>
</feature>
<feature type="domain" description="Fibronectin type-III" evidence="11">
    <location>
        <begin position="95"/>
        <end position="191"/>
    </location>
</feature>
<keyword evidence="3" id="KW-0732">Signal</keyword>
<dbReference type="GO" id="GO:0043161">
    <property type="term" value="P:proteasome-mediated ubiquitin-dependent protein catabolic process"/>
    <property type="evidence" value="ECO:0007669"/>
    <property type="project" value="Ensembl"/>
</dbReference>
<dbReference type="Pfam" id="PF00041">
    <property type="entry name" value="fn3"/>
    <property type="match status" value="1"/>
</dbReference>
<evidence type="ECO:0000256" key="2">
    <source>
        <dbReference type="ARBA" id="ARBA00022692"/>
    </source>
</evidence>
<dbReference type="InterPro" id="IPR036116">
    <property type="entry name" value="FN3_sf"/>
</dbReference>
<dbReference type="PROSITE" id="PS50853">
    <property type="entry name" value="FN3"/>
    <property type="match status" value="1"/>
</dbReference>
<dbReference type="InParanoid" id="G1KT92"/>
<protein>
    <submittedName>
        <fullName evidence="12">Erythropoietin receptor</fullName>
    </submittedName>
</protein>
<gene>
    <name evidence="12" type="primary">EPOR</name>
</gene>
<dbReference type="CDD" id="cd00063">
    <property type="entry name" value="FN3"/>
    <property type="match status" value="1"/>
</dbReference>
<dbReference type="GO" id="GO:0007507">
    <property type="term" value="P:heart development"/>
    <property type="evidence" value="ECO:0007669"/>
    <property type="project" value="Ensembl"/>
</dbReference>
<keyword evidence="2 10" id="KW-0812">Transmembrane</keyword>
<sequence>MEELACFWETSRLTEEQNYQSTYSFGYKYGEDQYLTLCNLTVEYTPWNTTRYTCFFPRGDVSAFAPMEVKVFDGMNHTIYSRRNLYVERLILLDPPSNLTVQLLESSQLLNVSWLPPPVTNMDSNLHYEVSISPEGYETQRVETTIGQTYHLVNLKSGIRYTLAVRAKARGSYNGYWSVWSQSVSVVIPSDLDPFILTLSLILVLIVLFLIFITLMSKHRFLKQKMWPVIPSPEHEFKDLFTIYKGNFQLWMGQQSAYLWWSQNSPYLEEQPFLVEVLSDRDGRKVDGPHLPPPLPPKKRNKVERPQMPEVSQDDYLVLDEDLLPCCLGVDGTLLLPDRDGSESPDPALGERTRSWEPSQTSSSFEYTVFDPSSESLCPQGHPQTDVQLKSSYQMVSDSGISADYSLAESSAGQTSLYTNLCDGGPQLFQPAYIVCS</sequence>
<dbReference type="OrthoDB" id="9890439at2759"/>
<keyword evidence="8" id="KW-0325">Glycoprotein</keyword>
<dbReference type="GO" id="GO:0038162">
    <property type="term" value="P:erythropoietin-mediated signaling pathway"/>
    <property type="evidence" value="ECO:0000318"/>
    <property type="project" value="GO_Central"/>
</dbReference>
<dbReference type="InterPro" id="IPR013783">
    <property type="entry name" value="Ig-like_fold"/>
</dbReference>
<dbReference type="AlphaFoldDB" id="G1KT92"/>
<dbReference type="Gene3D" id="2.60.40.10">
    <property type="entry name" value="Immunoglobulins"/>
    <property type="match status" value="2"/>
</dbReference>
<dbReference type="GO" id="GO:0004900">
    <property type="term" value="F:erythropoietin receptor activity"/>
    <property type="evidence" value="ECO:0007669"/>
    <property type="project" value="Ensembl"/>
</dbReference>
<keyword evidence="4 10" id="KW-1133">Transmembrane helix</keyword>
<feature type="region of interest" description="Disordered" evidence="9">
    <location>
        <begin position="335"/>
        <end position="362"/>
    </location>
</feature>
<dbReference type="InterPro" id="IPR015152">
    <property type="entry name" value="Growth/epo_recpt_lig-bind"/>
</dbReference>
<evidence type="ECO:0000256" key="1">
    <source>
        <dbReference type="ARBA" id="ARBA00004479"/>
    </source>
</evidence>
<dbReference type="GO" id="GO:0007420">
    <property type="term" value="P:brain development"/>
    <property type="evidence" value="ECO:0007669"/>
    <property type="project" value="Ensembl"/>
</dbReference>
<dbReference type="GO" id="GO:0016607">
    <property type="term" value="C:nuclear speck"/>
    <property type="evidence" value="ECO:0007669"/>
    <property type="project" value="Ensembl"/>
</dbReference>
<dbReference type="GeneTree" id="ENSGT00940000160315"/>
<evidence type="ECO:0000256" key="9">
    <source>
        <dbReference type="SAM" id="MobiDB-lite"/>
    </source>
</evidence>
<evidence type="ECO:0000256" key="6">
    <source>
        <dbReference type="ARBA" id="ARBA00023157"/>
    </source>
</evidence>
<dbReference type="PANTHER" id="PTHR23037:SF28">
    <property type="entry name" value="ERYTHROPOIETIN RECEPTOR"/>
    <property type="match status" value="1"/>
</dbReference>
<dbReference type="GO" id="GO:0004896">
    <property type="term" value="F:cytokine receptor activity"/>
    <property type="evidence" value="ECO:0000318"/>
    <property type="project" value="GO_Central"/>
</dbReference>